<dbReference type="PANTHER" id="PTHR12236:SF79">
    <property type="entry name" value="CUTICULAR PROTEIN 50CB-RELATED"/>
    <property type="match status" value="1"/>
</dbReference>
<dbReference type="AlphaFoldDB" id="N6TYQ9"/>
<dbReference type="GO" id="GO:0005615">
    <property type="term" value="C:extracellular space"/>
    <property type="evidence" value="ECO:0007669"/>
    <property type="project" value="TreeGrafter"/>
</dbReference>
<feature type="signal peptide" evidence="4">
    <location>
        <begin position="1"/>
        <end position="19"/>
    </location>
</feature>
<evidence type="ECO:0000256" key="1">
    <source>
        <dbReference type="ARBA" id="ARBA00022460"/>
    </source>
</evidence>
<keyword evidence="1 2" id="KW-0193">Cuticle</keyword>
<dbReference type="HOGENOM" id="CLU_1760674_0_0_1"/>
<keyword evidence="7" id="KW-1185">Reference proteome</keyword>
<protein>
    <submittedName>
        <fullName evidence="5 6">Uncharacterized protein</fullName>
    </submittedName>
</protein>
<dbReference type="InterPro" id="IPR051217">
    <property type="entry name" value="Insect_Cuticle_Struc_Prot"/>
</dbReference>
<feature type="region of interest" description="Disordered" evidence="3">
    <location>
        <begin position="26"/>
        <end position="52"/>
    </location>
</feature>
<evidence type="ECO:0000256" key="4">
    <source>
        <dbReference type="SAM" id="SignalP"/>
    </source>
</evidence>
<dbReference type="PROSITE" id="PS00233">
    <property type="entry name" value="CHIT_BIND_RR_1"/>
    <property type="match status" value="1"/>
</dbReference>
<feature type="chain" id="PRO_5010971910" evidence="4">
    <location>
        <begin position="20"/>
        <end position="148"/>
    </location>
</feature>
<dbReference type="OMA" id="ANAGYMY"/>
<dbReference type="PROSITE" id="PS51155">
    <property type="entry name" value="CHIT_BIND_RR_2"/>
    <property type="match status" value="1"/>
</dbReference>
<keyword evidence="4" id="KW-0732">Signal</keyword>
<dbReference type="PRINTS" id="PR00947">
    <property type="entry name" value="CUTICLE"/>
</dbReference>
<evidence type="ECO:0000256" key="2">
    <source>
        <dbReference type="PROSITE-ProRule" id="PRU00497"/>
    </source>
</evidence>
<reference evidence="6" key="2">
    <citation type="submission" date="2024-08" db="UniProtKB">
        <authorList>
            <consortium name="EnsemblMetazoa"/>
        </authorList>
    </citation>
    <scope>IDENTIFICATION</scope>
</reference>
<evidence type="ECO:0000313" key="6">
    <source>
        <dbReference type="EnsemblMetazoa" id="XP_019769841.1"/>
    </source>
</evidence>
<dbReference type="EMBL" id="KB741269">
    <property type="protein sequence ID" value="ENN71422.1"/>
    <property type="molecule type" value="Genomic_DNA"/>
</dbReference>
<proteinExistence type="predicted"/>
<dbReference type="PANTHER" id="PTHR12236">
    <property type="entry name" value="STRUCTURAL CONTITUENT OF CUTICLE"/>
    <property type="match status" value="1"/>
</dbReference>
<sequence>MYGYVSVILFLSPIIMVRGEPPAVYGPPNPSHGTPGAGHGSGGGHGGYEEPQSYEFGYRVKDDYSGSSFHQKESSDGNQVRGEYRVALPDGRTQIVTYWADWKTGFHADVKYEGQATYPDNAKKYIPPPGANAGYMYPNPSGQYGAPH</sequence>
<dbReference type="KEGG" id="dpa:109544216"/>
<reference evidence="5 7" key="1">
    <citation type="journal article" date="2013" name="Genome Biol.">
        <title>Draft genome of the mountain pine beetle, Dendroctonus ponderosae Hopkins, a major forest pest.</title>
        <authorList>
            <person name="Keeling C.I."/>
            <person name="Yuen M.M."/>
            <person name="Liao N.Y."/>
            <person name="Docking T.R."/>
            <person name="Chan S.K."/>
            <person name="Taylor G.A."/>
            <person name="Palmquist D.L."/>
            <person name="Jackman S.D."/>
            <person name="Nguyen A."/>
            <person name="Li M."/>
            <person name="Henderson H."/>
            <person name="Janes J.K."/>
            <person name="Zhao Y."/>
            <person name="Pandoh P."/>
            <person name="Moore R."/>
            <person name="Sperling F.A."/>
            <person name="Huber D.P."/>
            <person name="Birol I."/>
            <person name="Jones S.J."/>
            <person name="Bohlmann J."/>
        </authorList>
    </citation>
    <scope>NUCLEOTIDE SEQUENCE</scope>
</reference>
<dbReference type="Pfam" id="PF00379">
    <property type="entry name" value="Chitin_bind_4"/>
    <property type="match status" value="1"/>
</dbReference>
<dbReference type="EnsemblMetazoa" id="XM_019914282.1">
    <property type="protein sequence ID" value="XP_019769841.1"/>
    <property type="gene ID" value="LOC109544216"/>
</dbReference>
<gene>
    <name evidence="5" type="ORF">YQE_11842</name>
</gene>
<dbReference type="Proteomes" id="UP000019118">
    <property type="component" value="Unassembled WGS sequence"/>
</dbReference>
<evidence type="ECO:0000313" key="7">
    <source>
        <dbReference type="Proteomes" id="UP000019118"/>
    </source>
</evidence>
<evidence type="ECO:0000313" key="5">
    <source>
        <dbReference type="EMBL" id="ENN71422.1"/>
    </source>
</evidence>
<dbReference type="InterPro" id="IPR000618">
    <property type="entry name" value="Insect_cuticle"/>
</dbReference>
<organism evidence="5">
    <name type="scientific">Dendroctonus ponderosae</name>
    <name type="common">Mountain pine beetle</name>
    <dbReference type="NCBI Taxonomy" id="77166"/>
    <lineage>
        <taxon>Eukaryota</taxon>
        <taxon>Metazoa</taxon>
        <taxon>Ecdysozoa</taxon>
        <taxon>Arthropoda</taxon>
        <taxon>Hexapoda</taxon>
        <taxon>Insecta</taxon>
        <taxon>Pterygota</taxon>
        <taxon>Neoptera</taxon>
        <taxon>Endopterygota</taxon>
        <taxon>Coleoptera</taxon>
        <taxon>Polyphaga</taxon>
        <taxon>Cucujiformia</taxon>
        <taxon>Curculionidae</taxon>
        <taxon>Scolytinae</taxon>
        <taxon>Dendroctonus</taxon>
    </lineage>
</organism>
<feature type="compositionally biased region" description="Gly residues" evidence="3">
    <location>
        <begin position="35"/>
        <end position="46"/>
    </location>
</feature>
<dbReference type="OrthoDB" id="6365837at2759"/>
<name>N6TYQ9_DENPD</name>
<dbReference type="InterPro" id="IPR031311">
    <property type="entry name" value="CHIT_BIND_RR_consensus"/>
</dbReference>
<feature type="non-terminal residue" evidence="5">
    <location>
        <position position="1"/>
    </location>
</feature>
<dbReference type="GO" id="GO:0042302">
    <property type="term" value="F:structural constituent of cuticle"/>
    <property type="evidence" value="ECO:0007669"/>
    <property type="project" value="UniProtKB-UniRule"/>
</dbReference>
<evidence type="ECO:0000256" key="3">
    <source>
        <dbReference type="SAM" id="MobiDB-lite"/>
    </source>
</evidence>
<accession>N6TYQ9</accession>
<dbReference type="GO" id="GO:0031012">
    <property type="term" value="C:extracellular matrix"/>
    <property type="evidence" value="ECO:0007669"/>
    <property type="project" value="TreeGrafter"/>
</dbReference>